<feature type="compositionally biased region" description="Basic and acidic residues" evidence="1">
    <location>
        <begin position="83"/>
        <end position="105"/>
    </location>
</feature>
<dbReference type="EMBL" id="ASPP01006723">
    <property type="protein sequence ID" value="ETO28325.1"/>
    <property type="molecule type" value="Genomic_DNA"/>
</dbReference>
<evidence type="ECO:0000256" key="1">
    <source>
        <dbReference type="SAM" id="MobiDB-lite"/>
    </source>
</evidence>
<comment type="caution">
    <text evidence="2">The sequence shown here is derived from an EMBL/GenBank/DDBJ whole genome shotgun (WGS) entry which is preliminary data.</text>
</comment>
<evidence type="ECO:0000313" key="2">
    <source>
        <dbReference type="EMBL" id="ETO28325.1"/>
    </source>
</evidence>
<dbReference type="AlphaFoldDB" id="X6NPV2"/>
<evidence type="ECO:0000313" key="3">
    <source>
        <dbReference type="Proteomes" id="UP000023152"/>
    </source>
</evidence>
<dbReference type="Proteomes" id="UP000023152">
    <property type="component" value="Unassembled WGS sequence"/>
</dbReference>
<keyword evidence="3" id="KW-1185">Reference proteome</keyword>
<feature type="region of interest" description="Disordered" evidence="1">
    <location>
        <begin position="81"/>
        <end position="107"/>
    </location>
</feature>
<organism evidence="2 3">
    <name type="scientific">Reticulomyxa filosa</name>
    <dbReference type="NCBI Taxonomy" id="46433"/>
    <lineage>
        <taxon>Eukaryota</taxon>
        <taxon>Sar</taxon>
        <taxon>Rhizaria</taxon>
        <taxon>Retaria</taxon>
        <taxon>Foraminifera</taxon>
        <taxon>Monothalamids</taxon>
        <taxon>Reticulomyxidae</taxon>
        <taxon>Reticulomyxa</taxon>
    </lineage>
</organism>
<proteinExistence type="predicted"/>
<protein>
    <submittedName>
        <fullName evidence="2">Uncharacterized protein</fullName>
    </submittedName>
</protein>
<accession>X6NPV2</accession>
<sequence>MLLLEKLHLEAKRDTNTRQLNYATSTTNKNEMNINKKENHYRCYEFLSPQWMEMAQKLKELTRIVFENKCEIQQVVVPKKGQYPKDQKNTHSLHSTEESGKREDGTLWDEIDNEPGVRILLEEGKLNLLLRLLSAYKSHQNSKLFFQQIEAFANNQHEQIQLLLDICDKYEKCVGMLLFLCTGHAEVLQILDIDHFVQHIKNVLDKGLKKDKVISKKMDASSQSSKERDRDFFSSDKTQEILVFYYMFRLTQFAEQIDEEKIIQRIAQLEILHPQMPFIAHCCTLSKYLKQHGLFLHILLTDLYIPKLFEKNLSSKKNLRGLLDMFNKAEIAHSKVSDRRKVTFANM</sequence>
<name>X6NPV2_RETFI</name>
<gene>
    <name evidence="2" type="ORF">RFI_08807</name>
</gene>
<reference evidence="2 3" key="1">
    <citation type="journal article" date="2013" name="Curr. Biol.">
        <title>The Genome of the Foraminiferan Reticulomyxa filosa.</title>
        <authorList>
            <person name="Glockner G."/>
            <person name="Hulsmann N."/>
            <person name="Schleicher M."/>
            <person name="Noegel A.A."/>
            <person name="Eichinger L."/>
            <person name="Gallinger C."/>
            <person name="Pawlowski J."/>
            <person name="Sierra R."/>
            <person name="Euteneuer U."/>
            <person name="Pillet L."/>
            <person name="Moustafa A."/>
            <person name="Platzer M."/>
            <person name="Groth M."/>
            <person name="Szafranski K."/>
            <person name="Schliwa M."/>
        </authorList>
    </citation>
    <scope>NUCLEOTIDE SEQUENCE [LARGE SCALE GENOMIC DNA]</scope>
</reference>